<name>A0A0F9U3Q8_9ZZZZ</name>
<accession>A0A0F9U3Q8</accession>
<organism evidence="2">
    <name type="scientific">marine sediment metagenome</name>
    <dbReference type="NCBI Taxonomy" id="412755"/>
    <lineage>
        <taxon>unclassified sequences</taxon>
        <taxon>metagenomes</taxon>
        <taxon>ecological metagenomes</taxon>
    </lineage>
</organism>
<protein>
    <recommendedName>
        <fullName evidence="1">GapR-like DNA-binding domain-containing protein</fullName>
    </recommendedName>
</protein>
<dbReference type="GO" id="GO:0003677">
    <property type="term" value="F:DNA binding"/>
    <property type="evidence" value="ECO:0007669"/>
    <property type="project" value="InterPro"/>
</dbReference>
<gene>
    <name evidence="2" type="ORF">LCGC14_0271030</name>
</gene>
<feature type="domain" description="GapR-like DNA-binding" evidence="1">
    <location>
        <begin position="16"/>
        <end position="85"/>
    </location>
</feature>
<sequence>MADENEDNGTTRIEGRQLTAFIERRERLAIEKKDVAEQEKELNSEIKNAGYDLKYVNHCIKERAKDADKRDNERAEREAYEAAVGLS</sequence>
<dbReference type="Pfam" id="PF10073">
    <property type="entry name" value="GapR_DNA-bd"/>
    <property type="match status" value="1"/>
</dbReference>
<comment type="caution">
    <text evidence="2">The sequence shown here is derived from an EMBL/GenBank/DDBJ whole genome shotgun (WGS) entry which is preliminary data.</text>
</comment>
<reference evidence="2" key="1">
    <citation type="journal article" date="2015" name="Nature">
        <title>Complex archaea that bridge the gap between prokaryotes and eukaryotes.</title>
        <authorList>
            <person name="Spang A."/>
            <person name="Saw J.H."/>
            <person name="Jorgensen S.L."/>
            <person name="Zaremba-Niedzwiedzka K."/>
            <person name="Martijn J."/>
            <person name="Lind A.E."/>
            <person name="van Eijk R."/>
            <person name="Schleper C."/>
            <person name="Guy L."/>
            <person name="Ettema T.J."/>
        </authorList>
    </citation>
    <scope>NUCLEOTIDE SEQUENCE</scope>
</reference>
<dbReference type="EMBL" id="LAZR01000150">
    <property type="protein sequence ID" value="KKN86234.1"/>
    <property type="molecule type" value="Genomic_DNA"/>
</dbReference>
<evidence type="ECO:0000259" key="1">
    <source>
        <dbReference type="Pfam" id="PF10073"/>
    </source>
</evidence>
<dbReference type="AlphaFoldDB" id="A0A0F9U3Q8"/>
<dbReference type="InterPro" id="IPR046367">
    <property type="entry name" value="GapR-like_DNA-bd"/>
</dbReference>
<evidence type="ECO:0000313" key="2">
    <source>
        <dbReference type="EMBL" id="KKN86234.1"/>
    </source>
</evidence>
<proteinExistence type="predicted"/>